<dbReference type="AlphaFoldDB" id="A0A133U3T6"/>
<dbReference type="GO" id="GO:0071897">
    <property type="term" value="P:DNA biosynthetic process"/>
    <property type="evidence" value="ECO:0007669"/>
    <property type="project" value="UniProtKB-KW"/>
</dbReference>
<comment type="cofactor">
    <cofactor evidence="1 12">
        <name>adenosylcob(III)alamin</name>
        <dbReference type="ChEBI" id="CHEBI:18408"/>
    </cofactor>
</comment>
<evidence type="ECO:0000256" key="9">
    <source>
        <dbReference type="ARBA" id="ARBA00023285"/>
    </source>
</evidence>
<sequence>MSGNSKHKGSISEIEKRDGRIVDFDQQKITDAIHKALVAVSVGNGKRAEEISNRVVEILEKRFEDNIPSVEDIQDIVIEVLEEEGLEKVAEGYSEYRVKKIEIRDLKEELGIEDEPKLTVNAWEVLKKRYLLRNEKGEIIESPSELFQRVADAVSKVDEDYGMDPDESFREFFEVMSKLEFLPNSPTLFNANAPLGQLSACFVLPVRDSLESIFTAVKNTALIEQTGGGVGFDFSEIRPEGDVVKSTMGVASGPVSFMRVFDTVTDVIKAGGKRRGAMMGVLRADHPDIEKFIEAKSSEEDFLNNFNISVSVTDDFMEAVEKDEKHELINPRTDSVVEEVDARDVWEKITKNAWRTGDPGVIFLDEINRHNPTPEVGEINATNPCGEVPLLPNEACNLGSINVSKMVKKVDGEVEIDWEKLERTVKIAVHFLDNVIDANEYNIPEIEKMVKGNRKVGLGVMGWAELLIRLGIPYDSEKAVSLADEMMEFISKKAREKSVELGRERGSFPNFEKSVWSENYEAMRNATVTSIAPTGSISIIAGCSSSIEPLFSIAFMRNVLEGDKLFEVNPWFERLAKDKGFYSAELMKKIARTGSIQEMEEIPEDVRRIFVTSLDIDPEWHVKMQAVFQKHVDNAVSKTINLPKDASVEDVGDLYKLAWELNCKGITIYRYGSKKEQVLTIGEGEGELEFTSAESEYSGGAMSGICPVCG</sequence>
<dbReference type="EC" id="1.17.4.1" evidence="12"/>
<evidence type="ECO:0000256" key="3">
    <source>
        <dbReference type="ARBA" id="ARBA00022628"/>
    </source>
</evidence>
<reference evidence="14 15" key="1">
    <citation type="journal article" date="2016" name="Sci. Rep.">
        <title>Metabolic traits of an uncultured archaeal lineage -MSBL1- from brine pools of the Red Sea.</title>
        <authorList>
            <person name="Mwirichia R."/>
            <person name="Alam I."/>
            <person name="Rashid M."/>
            <person name="Vinu M."/>
            <person name="Ba-Alawi W."/>
            <person name="Anthony Kamau A."/>
            <person name="Kamanda Ngugi D."/>
            <person name="Goker M."/>
            <person name="Klenk H.P."/>
            <person name="Bajic V."/>
            <person name="Stingl U."/>
        </authorList>
    </citation>
    <scope>NUCLEOTIDE SEQUENCE [LARGE SCALE GENOMIC DNA]</scope>
    <source>
        <strain evidence="14">SCGC-AAA259D14</strain>
    </source>
</reference>
<keyword evidence="5 11" id="KW-0067">ATP-binding</keyword>
<dbReference type="InterPro" id="IPR013344">
    <property type="entry name" value="RNR_NrdJ/NrdZ"/>
</dbReference>
<dbReference type="Pfam" id="PF03477">
    <property type="entry name" value="ATP-cone"/>
    <property type="match status" value="1"/>
</dbReference>
<organism evidence="14 15">
    <name type="scientific">candidate division MSBL1 archaeon SCGC-AAA259D14</name>
    <dbReference type="NCBI Taxonomy" id="1698261"/>
    <lineage>
        <taxon>Archaea</taxon>
        <taxon>Methanobacteriati</taxon>
        <taxon>Methanobacteriota</taxon>
        <taxon>candidate division MSBL1</taxon>
    </lineage>
</organism>
<evidence type="ECO:0000256" key="11">
    <source>
        <dbReference type="PROSITE-ProRule" id="PRU00492"/>
    </source>
</evidence>
<evidence type="ECO:0000256" key="7">
    <source>
        <dbReference type="ARBA" id="ARBA00023116"/>
    </source>
</evidence>
<keyword evidence="15" id="KW-1185">Reference proteome</keyword>
<comment type="caution">
    <text evidence="14">The sequence shown here is derived from an EMBL/GenBank/DDBJ whole genome shotgun (WGS) entry which is preliminary data.</text>
</comment>
<dbReference type="SUPFAM" id="SSF51998">
    <property type="entry name" value="PFL-like glycyl radical enzymes"/>
    <property type="match status" value="1"/>
</dbReference>
<dbReference type="Pfam" id="PF00317">
    <property type="entry name" value="Ribonuc_red_lgN"/>
    <property type="match status" value="1"/>
</dbReference>
<dbReference type="InterPro" id="IPR005144">
    <property type="entry name" value="ATP-cone_dom"/>
</dbReference>
<dbReference type="GO" id="GO:0004748">
    <property type="term" value="F:ribonucleoside-diphosphate reductase activity, thioredoxin disulfide as acceptor"/>
    <property type="evidence" value="ECO:0007669"/>
    <property type="project" value="UniProtKB-EC"/>
</dbReference>
<evidence type="ECO:0000256" key="2">
    <source>
        <dbReference type="ARBA" id="ARBA00007405"/>
    </source>
</evidence>
<protein>
    <recommendedName>
        <fullName evidence="12">Vitamin B12-dependent ribonucleotide reductase</fullName>
        <ecNumber evidence="12">1.17.4.1</ecNumber>
    </recommendedName>
</protein>
<keyword evidence="12" id="KW-0237">DNA synthesis</keyword>
<dbReference type="PANTHER" id="PTHR43371:SF1">
    <property type="entry name" value="RIBONUCLEOSIDE-DIPHOSPHATE REDUCTASE"/>
    <property type="match status" value="1"/>
</dbReference>
<evidence type="ECO:0000259" key="13">
    <source>
        <dbReference type="PROSITE" id="PS51161"/>
    </source>
</evidence>
<evidence type="ECO:0000256" key="1">
    <source>
        <dbReference type="ARBA" id="ARBA00001922"/>
    </source>
</evidence>
<keyword evidence="6 12" id="KW-0560">Oxidoreductase</keyword>
<dbReference type="InterPro" id="IPR050862">
    <property type="entry name" value="RdRp_reductase_class-2"/>
</dbReference>
<gene>
    <name evidence="14" type="ORF">AKJ62_04355</name>
</gene>
<comment type="function">
    <text evidence="12">Catalyzes the reduction of ribonucleotides to deoxyribonucleotides. May function to provide a pool of deoxyribonucleotide precursors for DNA repair during oxygen limitation and/or for immediate growth after restoration of oxygen.</text>
</comment>
<dbReference type="GO" id="GO:0005524">
    <property type="term" value="F:ATP binding"/>
    <property type="evidence" value="ECO:0007669"/>
    <property type="project" value="UniProtKB-UniRule"/>
</dbReference>
<feature type="domain" description="ATP-cone" evidence="13">
    <location>
        <begin position="12"/>
        <end position="104"/>
    </location>
</feature>
<comment type="catalytic activity">
    <reaction evidence="10 12">
        <text>a 2'-deoxyribonucleoside 5'-diphosphate + [thioredoxin]-disulfide + H2O = a ribonucleoside 5'-diphosphate + [thioredoxin]-dithiol</text>
        <dbReference type="Rhea" id="RHEA:23252"/>
        <dbReference type="Rhea" id="RHEA-COMP:10698"/>
        <dbReference type="Rhea" id="RHEA-COMP:10700"/>
        <dbReference type="ChEBI" id="CHEBI:15377"/>
        <dbReference type="ChEBI" id="CHEBI:29950"/>
        <dbReference type="ChEBI" id="CHEBI:50058"/>
        <dbReference type="ChEBI" id="CHEBI:57930"/>
        <dbReference type="ChEBI" id="CHEBI:73316"/>
        <dbReference type="EC" id="1.17.4.1"/>
    </reaction>
</comment>
<dbReference type="CDD" id="cd02888">
    <property type="entry name" value="RNR_II_dimer"/>
    <property type="match status" value="1"/>
</dbReference>
<dbReference type="FunFam" id="3.20.70.20:FF:000018">
    <property type="entry name" value="Vitamin B12-dependent ribonucleotide reductase"/>
    <property type="match status" value="1"/>
</dbReference>
<evidence type="ECO:0000256" key="6">
    <source>
        <dbReference type="ARBA" id="ARBA00023002"/>
    </source>
</evidence>
<accession>A0A133U3T6</accession>
<dbReference type="SUPFAM" id="SSF48168">
    <property type="entry name" value="R1 subunit of ribonucleotide reductase, N-terminal domain"/>
    <property type="match status" value="1"/>
</dbReference>
<dbReference type="PANTHER" id="PTHR43371">
    <property type="entry name" value="VITAMIN B12-DEPENDENT RIBONUCLEOTIDE REDUCTASE"/>
    <property type="match status" value="1"/>
</dbReference>
<dbReference type="GO" id="GO:0009263">
    <property type="term" value="P:deoxyribonucleotide biosynthetic process"/>
    <property type="evidence" value="ECO:0007669"/>
    <property type="project" value="UniProtKB-KW"/>
</dbReference>
<keyword evidence="3 12" id="KW-0846">Cobalamin</keyword>
<evidence type="ECO:0000313" key="14">
    <source>
        <dbReference type="EMBL" id="KXA88838.1"/>
    </source>
</evidence>
<dbReference type="EMBL" id="LHXL01000076">
    <property type="protein sequence ID" value="KXA88838.1"/>
    <property type="molecule type" value="Genomic_DNA"/>
</dbReference>
<evidence type="ECO:0000256" key="8">
    <source>
        <dbReference type="ARBA" id="ARBA00023157"/>
    </source>
</evidence>
<dbReference type="Gene3D" id="3.20.70.20">
    <property type="match status" value="1"/>
</dbReference>
<evidence type="ECO:0000256" key="12">
    <source>
        <dbReference type="RuleBase" id="RU364064"/>
    </source>
</evidence>
<dbReference type="NCBIfam" id="TIGR02504">
    <property type="entry name" value="NrdJ_Z"/>
    <property type="match status" value="1"/>
</dbReference>
<comment type="similarity">
    <text evidence="2 12">Belongs to the ribonucleoside diphosphate reductase class-2 family.</text>
</comment>
<dbReference type="InterPro" id="IPR000788">
    <property type="entry name" value="RNR_lg_C"/>
</dbReference>
<dbReference type="InterPro" id="IPR008926">
    <property type="entry name" value="RNR_R1-su_N"/>
</dbReference>
<evidence type="ECO:0000313" key="15">
    <source>
        <dbReference type="Proteomes" id="UP000070589"/>
    </source>
</evidence>
<dbReference type="PRINTS" id="PR01183">
    <property type="entry name" value="RIBORDTASEM1"/>
</dbReference>
<dbReference type="GO" id="GO:0031419">
    <property type="term" value="F:cobalamin binding"/>
    <property type="evidence" value="ECO:0007669"/>
    <property type="project" value="UniProtKB-KW"/>
</dbReference>
<keyword evidence="4 11" id="KW-0547">Nucleotide-binding</keyword>
<evidence type="ECO:0000256" key="4">
    <source>
        <dbReference type="ARBA" id="ARBA00022741"/>
    </source>
</evidence>
<dbReference type="UniPathway" id="UPA00326"/>
<proteinExistence type="inferred from homology"/>
<keyword evidence="9 12" id="KW-0170">Cobalt</keyword>
<evidence type="ECO:0000256" key="10">
    <source>
        <dbReference type="ARBA" id="ARBA00047754"/>
    </source>
</evidence>
<dbReference type="InterPro" id="IPR013509">
    <property type="entry name" value="RNR_lsu_N"/>
</dbReference>
<dbReference type="PATRIC" id="fig|1698261.3.peg.1064"/>
<keyword evidence="8" id="KW-1015">Disulfide bond</keyword>
<dbReference type="Proteomes" id="UP000070589">
    <property type="component" value="Unassembled WGS sequence"/>
</dbReference>
<name>A0A133U3T6_9EURY</name>
<dbReference type="Pfam" id="PF02867">
    <property type="entry name" value="Ribonuc_red_lgC"/>
    <property type="match status" value="1"/>
</dbReference>
<dbReference type="PROSITE" id="PS51161">
    <property type="entry name" value="ATP_CONE"/>
    <property type="match status" value="1"/>
</dbReference>
<evidence type="ECO:0000256" key="5">
    <source>
        <dbReference type="ARBA" id="ARBA00022840"/>
    </source>
</evidence>
<keyword evidence="7" id="KW-0215">Deoxyribonucleotide synthesis</keyword>